<name>A0A8K0SQQ5_9HYPO</name>
<dbReference type="InterPro" id="IPR000742">
    <property type="entry name" value="EGF"/>
</dbReference>
<feature type="chain" id="PRO_5035467975" description="EGF-like domain-containing protein" evidence="2">
    <location>
        <begin position="20"/>
        <end position="406"/>
    </location>
</feature>
<evidence type="ECO:0000313" key="5">
    <source>
        <dbReference type="Proteomes" id="UP000813444"/>
    </source>
</evidence>
<protein>
    <recommendedName>
        <fullName evidence="3">EGF-like domain-containing protein</fullName>
    </recommendedName>
</protein>
<accession>A0A8K0SQQ5</accession>
<dbReference type="AlphaFoldDB" id="A0A8K0SQQ5"/>
<gene>
    <name evidence="4" type="ORF">B0I35DRAFT_408290</name>
</gene>
<organism evidence="4 5">
    <name type="scientific">Stachybotrys elegans</name>
    <dbReference type="NCBI Taxonomy" id="80388"/>
    <lineage>
        <taxon>Eukaryota</taxon>
        <taxon>Fungi</taxon>
        <taxon>Dikarya</taxon>
        <taxon>Ascomycota</taxon>
        <taxon>Pezizomycotina</taxon>
        <taxon>Sordariomycetes</taxon>
        <taxon>Hypocreomycetidae</taxon>
        <taxon>Hypocreales</taxon>
        <taxon>Stachybotryaceae</taxon>
        <taxon>Stachybotrys</taxon>
    </lineage>
</organism>
<sequence length="406" mass="45977">MRLLPLLSACAVLLHATHACETDEDCSLNGICVQKCSNITAAAARPAQKVCRCDAGWFGHDCGRLDLAPATRNLGYNYTTVTNPGDYSTHGNASWGGRILQDPEDPRLFHLFTSQFANGCGLGGWRPHSQIIRAESRTGPQGPYHYQQTVTTPFRHNPDVFYSPADDKYLMYAIGVDAGPLDRCMSFSYTAWPNNISVASTDDIRGPWSEFRMVVNSDRPNGIHATNPSPFPLWAPDNPTSEIALLIKDYDIFTSPQWDAEYTHVYNAEWNTTEGGDNALWTEDPFLWRDKRGNWHSLNHWMIDYVEHDGRRYPRVGAHLFARNLEGPWHFRLHEAYNSTVNFTDGSAETYNRRERPKLFFSSDGEMTPLYLVSGVTPLNETRKSSTFIQPIGTKWREFERDLGVS</sequence>
<dbReference type="EMBL" id="JAGPNK010000005">
    <property type="protein sequence ID" value="KAH7321327.1"/>
    <property type="molecule type" value="Genomic_DNA"/>
</dbReference>
<keyword evidence="2" id="KW-0732">Signal</keyword>
<dbReference type="Gene3D" id="2.115.10.20">
    <property type="entry name" value="Glycosyl hydrolase domain, family 43"/>
    <property type="match status" value="1"/>
</dbReference>
<dbReference type="OrthoDB" id="6130531at2759"/>
<evidence type="ECO:0000256" key="2">
    <source>
        <dbReference type="SAM" id="SignalP"/>
    </source>
</evidence>
<evidence type="ECO:0000259" key="3">
    <source>
        <dbReference type="PROSITE" id="PS01186"/>
    </source>
</evidence>
<dbReference type="InterPro" id="IPR013111">
    <property type="entry name" value="EGF_extracell"/>
</dbReference>
<proteinExistence type="predicted"/>
<dbReference type="PROSITE" id="PS01186">
    <property type="entry name" value="EGF_2"/>
    <property type="match status" value="1"/>
</dbReference>
<dbReference type="SUPFAM" id="SSF75005">
    <property type="entry name" value="Arabinanase/levansucrase/invertase"/>
    <property type="match status" value="1"/>
</dbReference>
<dbReference type="Pfam" id="PF07974">
    <property type="entry name" value="EGF_2"/>
    <property type="match status" value="1"/>
</dbReference>
<dbReference type="CDD" id="cd08994">
    <property type="entry name" value="GH43_62_32_68_117_130-like"/>
    <property type="match status" value="1"/>
</dbReference>
<keyword evidence="5" id="KW-1185">Reference proteome</keyword>
<reference evidence="4" key="1">
    <citation type="journal article" date="2021" name="Nat. Commun.">
        <title>Genetic determinants of endophytism in the Arabidopsis root mycobiome.</title>
        <authorList>
            <person name="Mesny F."/>
            <person name="Miyauchi S."/>
            <person name="Thiergart T."/>
            <person name="Pickel B."/>
            <person name="Atanasova L."/>
            <person name="Karlsson M."/>
            <person name="Huettel B."/>
            <person name="Barry K.W."/>
            <person name="Haridas S."/>
            <person name="Chen C."/>
            <person name="Bauer D."/>
            <person name="Andreopoulos W."/>
            <person name="Pangilinan J."/>
            <person name="LaButti K."/>
            <person name="Riley R."/>
            <person name="Lipzen A."/>
            <person name="Clum A."/>
            <person name="Drula E."/>
            <person name="Henrissat B."/>
            <person name="Kohler A."/>
            <person name="Grigoriev I.V."/>
            <person name="Martin F.M."/>
            <person name="Hacquard S."/>
        </authorList>
    </citation>
    <scope>NUCLEOTIDE SEQUENCE</scope>
    <source>
        <strain evidence="4">MPI-CAGE-CH-0235</strain>
    </source>
</reference>
<dbReference type="Proteomes" id="UP000813444">
    <property type="component" value="Unassembled WGS sequence"/>
</dbReference>
<feature type="signal peptide" evidence="2">
    <location>
        <begin position="1"/>
        <end position="19"/>
    </location>
</feature>
<evidence type="ECO:0000256" key="1">
    <source>
        <dbReference type="ARBA" id="ARBA00023157"/>
    </source>
</evidence>
<comment type="caution">
    <text evidence="4">The sequence shown here is derived from an EMBL/GenBank/DDBJ whole genome shotgun (WGS) entry which is preliminary data.</text>
</comment>
<dbReference type="InterPro" id="IPR023296">
    <property type="entry name" value="Glyco_hydro_beta-prop_sf"/>
</dbReference>
<keyword evidence="1" id="KW-1015">Disulfide bond</keyword>
<evidence type="ECO:0000313" key="4">
    <source>
        <dbReference type="EMBL" id="KAH7321327.1"/>
    </source>
</evidence>
<feature type="domain" description="EGF-like" evidence="3">
    <location>
        <begin position="51"/>
        <end position="62"/>
    </location>
</feature>